<proteinExistence type="predicted"/>
<dbReference type="GO" id="GO:0016829">
    <property type="term" value="F:lyase activity"/>
    <property type="evidence" value="ECO:0007669"/>
    <property type="project" value="UniProtKB-KW"/>
</dbReference>
<dbReference type="CDD" id="cd07302">
    <property type="entry name" value="CHD"/>
    <property type="match status" value="1"/>
</dbReference>
<comment type="caution">
    <text evidence="4">The sequence shown here is derived from an EMBL/GenBank/DDBJ whole genome shotgun (WGS) entry which is preliminary data.</text>
</comment>
<feature type="region of interest" description="Disordered" evidence="1">
    <location>
        <begin position="234"/>
        <end position="257"/>
    </location>
</feature>
<name>A0ABT7AJH8_9HYPH</name>
<dbReference type="SMART" id="SM00044">
    <property type="entry name" value="CYCc"/>
    <property type="match status" value="1"/>
</dbReference>
<evidence type="ECO:0000256" key="2">
    <source>
        <dbReference type="SAM" id="Phobius"/>
    </source>
</evidence>
<feature type="domain" description="Guanylate cyclase" evidence="3">
    <location>
        <begin position="25"/>
        <end position="139"/>
    </location>
</feature>
<keyword evidence="4" id="KW-0456">Lyase</keyword>
<evidence type="ECO:0000313" key="4">
    <source>
        <dbReference type="EMBL" id="MDJ1159530.1"/>
    </source>
</evidence>
<dbReference type="PROSITE" id="PS50125">
    <property type="entry name" value="GUANYLATE_CYCLASE_2"/>
    <property type="match status" value="1"/>
</dbReference>
<dbReference type="PANTHER" id="PTHR43081">
    <property type="entry name" value="ADENYLATE CYCLASE, TERMINAL-DIFFERENTIATION SPECIFIC-RELATED"/>
    <property type="match status" value="1"/>
</dbReference>
<dbReference type="InterPro" id="IPR050697">
    <property type="entry name" value="Adenylyl/Guanylyl_Cyclase_3/4"/>
</dbReference>
<dbReference type="Gene3D" id="3.30.70.1230">
    <property type="entry name" value="Nucleotide cyclase"/>
    <property type="match status" value="1"/>
</dbReference>
<dbReference type="RefSeq" id="WP_283741528.1">
    <property type="nucleotide sequence ID" value="NZ_JASJEV010000010.1"/>
</dbReference>
<dbReference type="SUPFAM" id="SSF55073">
    <property type="entry name" value="Nucleotide cyclase"/>
    <property type="match status" value="1"/>
</dbReference>
<dbReference type="InterPro" id="IPR029787">
    <property type="entry name" value="Nucleotide_cyclase"/>
</dbReference>
<gene>
    <name evidence="4" type="ORF">QNA08_14935</name>
</gene>
<keyword evidence="2" id="KW-0812">Transmembrane</keyword>
<evidence type="ECO:0000259" key="3">
    <source>
        <dbReference type="PROSITE" id="PS50125"/>
    </source>
</evidence>
<feature type="compositionally biased region" description="Low complexity" evidence="1">
    <location>
        <begin position="239"/>
        <end position="253"/>
    </location>
</feature>
<dbReference type="PANTHER" id="PTHR43081:SF19">
    <property type="entry name" value="PH-SENSITIVE ADENYLATE CYCLASE RV1264"/>
    <property type="match status" value="1"/>
</dbReference>
<keyword evidence="2" id="KW-0472">Membrane</keyword>
<feature type="transmembrane region" description="Helical" evidence="2">
    <location>
        <begin position="208"/>
        <end position="228"/>
    </location>
</feature>
<dbReference type="Pfam" id="PF00211">
    <property type="entry name" value="Guanylate_cyc"/>
    <property type="match status" value="1"/>
</dbReference>
<dbReference type="Proteomes" id="UP001321492">
    <property type="component" value="Unassembled WGS sequence"/>
</dbReference>
<keyword evidence="2" id="KW-1133">Transmembrane helix</keyword>
<dbReference type="InterPro" id="IPR001054">
    <property type="entry name" value="A/G_cyclase"/>
</dbReference>
<protein>
    <submittedName>
        <fullName evidence="4">Adenylate/guanylate cyclase domain-containing protein</fullName>
        <ecNumber evidence="4">4.6.1.-</ecNumber>
    </submittedName>
</protein>
<sequence length="650" mass="70917">MIDRPQHRESVAVQEPMRLKRKIAAILAADVAGYSRLVAEDEEETLRRLAAYREVFDDFVRKAGGRIFNTAGDSVMCEFESAVEATRCAIDIQESLRTRNLAYPPNRRLTFRIGITIGDVVERNGDLLGDGVNIAARLEGLAEPGGICVSRSVHEAVANKISVPFRDIGEREVKNIPQPVHAFVVAWPRAAAGKDGTRAAAAPRRWRGAAITAGAAVLAAGVAGVLWLRPVPEKPAPSPSAAEQAADAGTAPLQPAPATPAEAFAALSRQGGIVAEAKTAPELYHNARLYEARGDALAARRAYLALARLGQEFVDPHLRLSALLRVQDGRAGAREVYSELMRSAPARIVEIVHALQFDDAERRAKVEAFAAAHPDYAPAQYLLSEEYSEDRLGSQTLADRRSEYEALSAFLQAEREGRLVPYFLDQSVLAQWLDRARRRQAALAAYFRNATLEPTAGFMRSNTGWVVTLSLPEAATAIAYRIGEAGAFKSTGTTPALDPRTGRPVPMPSFELPADQGQTRLFVRYEDTKGRAAGPFEIAFDPRAALLMSQRDILERMPGAWVAFRADRDTLLYFTHLVSYRCAIDRVVIGFDGGALDTLVPLPPCDETNPHAVPADVAPYRTIPASVQTVSVQLTYFDGSQSEVRTFRRP</sequence>
<accession>A0ABT7AJH8</accession>
<evidence type="ECO:0000256" key="1">
    <source>
        <dbReference type="SAM" id="MobiDB-lite"/>
    </source>
</evidence>
<organism evidence="4 5">
    <name type="scientific">Chelatococcus albus</name>
    <dbReference type="NCBI Taxonomy" id="3047466"/>
    <lineage>
        <taxon>Bacteria</taxon>
        <taxon>Pseudomonadati</taxon>
        <taxon>Pseudomonadota</taxon>
        <taxon>Alphaproteobacteria</taxon>
        <taxon>Hyphomicrobiales</taxon>
        <taxon>Chelatococcaceae</taxon>
        <taxon>Chelatococcus</taxon>
    </lineage>
</organism>
<keyword evidence="5" id="KW-1185">Reference proteome</keyword>
<dbReference type="EC" id="4.6.1.-" evidence="4"/>
<evidence type="ECO:0000313" key="5">
    <source>
        <dbReference type="Proteomes" id="UP001321492"/>
    </source>
</evidence>
<reference evidence="4 5" key="1">
    <citation type="submission" date="2023-05" db="EMBL/GenBank/DDBJ databases">
        <title>Chelatococcus sp. nov., a moderately thermophilic bacterium isolated from hot spring microbial mat.</title>
        <authorList>
            <person name="Hu C.-J."/>
            <person name="Li W.-J."/>
        </authorList>
    </citation>
    <scope>NUCLEOTIDE SEQUENCE [LARGE SCALE GENOMIC DNA]</scope>
    <source>
        <strain evidence="4 5">SYSU G07232</strain>
    </source>
</reference>
<dbReference type="EMBL" id="JASJEV010000010">
    <property type="protein sequence ID" value="MDJ1159530.1"/>
    <property type="molecule type" value="Genomic_DNA"/>
</dbReference>